<dbReference type="InterPro" id="IPR000524">
    <property type="entry name" value="Tscrpt_reg_HTH_GntR"/>
</dbReference>
<dbReference type="InterPro" id="IPR008920">
    <property type="entry name" value="TF_FadR/GntR_C"/>
</dbReference>
<dbReference type="SUPFAM" id="SSF46785">
    <property type="entry name" value="Winged helix' DNA-binding domain"/>
    <property type="match status" value="1"/>
</dbReference>
<evidence type="ECO:0000256" key="2">
    <source>
        <dbReference type="ARBA" id="ARBA00023125"/>
    </source>
</evidence>
<dbReference type="PANTHER" id="PTHR43537">
    <property type="entry name" value="TRANSCRIPTIONAL REGULATOR, GNTR FAMILY"/>
    <property type="match status" value="1"/>
</dbReference>
<dbReference type="EMBL" id="BSUJ01000002">
    <property type="protein sequence ID" value="GMA22011.1"/>
    <property type="molecule type" value="Genomic_DNA"/>
</dbReference>
<evidence type="ECO:0000313" key="5">
    <source>
        <dbReference type="EMBL" id="GMA22011.1"/>
    </source>
</evidence>
<gene>
    <name evidence="5" type="ORF">GCM10025862_40320</name>
</gene>
<organism evidence="5 6">
    <name type="scientific">Arsenicicoccus piscis</name>
    <dbReference type="NCBI Taxonomy" id="673954"/>
    <lineage>
        <taxon>Bacteria</taxon>
        <taxon>Bacillati</taxon>
        <taxon>Actinomycetota</taxon>
        <taxon>Actinomycetes</taxon>
        <taxon>Micrococcales</taxon>
        <taxon>Intrasporangiaceae</taxon>
        <taxon>Arsenicicoccus</taxon>
    </lineage>
</organism>
<dbReference type="PROSITE" id="PS50949">
    <property type="entry name" value="HTH_GNTR"/>
    <property type="match status" value="1"/>
</dbReference>
<dbReference type="Pfam" id="PF07729">
    <property type="entry name" value="FCD"/>
    <property type="match status" value="1"/>
</dbReference>
<dbReference type="InterPro" id="IPR011711">
    <property type="entry name" value="GntR_C"/>
</dbReference>
<dbReference type="RefSeq" id="WP_241444435.1">
    <property type="nucleotide sequence ID" value="NZ_BSUJ01000002.1"/>
</dbReference>
<sequence length="235" mass="25227">MTTQAEVAALAFAPLPRRESTAEAVAAALRAQISAGRLAPGAQLREEHLAAALQVSRNTVREAFRLLAHERLVEHALHQGVFVRTVSPDDVRAMYATRRLVEPLGVRGLLTAGPSGVVALKGLDECVWAAEQAAGSGDWHSVGTQDIEFHRALVAAAGSVHLTSMLDGLLAELRLAFLRLPDREALHEPFLDRNRRLVDLLEDGDEAACLAELESYLIAAEAQLLQVVGGPDLAD</sequence>
<dbReference type="Pfam" id="PF00392">
    <property type="entry name" value="GntR"/>
    <property type="match status" value="1"/>
</dbReference>
<dbReference type="Gene3D" id="1.20.120.530">
    <property type="entry name" value="GntR ligand-binding domain-like"/>
    <property type="match status" value="1"/>
</dbReference>
<keyword evidence="2" id="KW-0238">DNA-binding</keyword>
<evidence type="ECO:0000256" key="1">
    <source>
        <dbReference type="ARBA" id="ARBA00023015"/>
    </source>
</evidence>
<dbReference type="InterPro" id="IPR036388">
    <property type="entry name" value="WH-like_DNA-bd_sf"/>
</dbReference>
<protein>
    <submittedName>
        <fullName evidence="5">GntR family transcriptional regulator</fullName>
    </submittedName>
</protein>
<evidence type="ECO:0000256" key="3">
    <source>
        <dbReference type="ARBA" id="ARBA00023163"/>
    </source>
</evidence>
<proteinExistence type="predicted"/>
<keyword evidence="6" id="KW-1185">Reference proteome</keyword>
<comment type="caution">
    <text evidence="5">The sequence shown here is derived from an EMBL/GenBank/DDBJ whole genome shotgun (WGS) entry which is preliminary data.</text>
</comment>
<keyword evidence="1" id="KW-0805">Transcription regulation</keyword>
<dbReference type="Proteomes" id="UP001157109">
    <property type="component" value="Unassembled WGS sequence"/>
</dbReference>
<evidence type="ECO:0000259" key="4">
    <source>
        <dbReference type="PROSITE" id="PS50949"/>
    </source>
</evidence>
<evidence type="ECO:0000313" key="6">
    <source>
        <dbReference type="Proteomes" id="UP001157109"/>
    </source>
</evidence>
<accession>A0ABQ6HU79</accession>
<reference evidence="6" key="1">
    <citation type="journal article" date="2019" name="Int. J. Syst. Evol. Microbiol.">
        <title>The Global Catalogue of Microorganisms (GCM) 10K type strain sequencing project: providing services to taxonomists for standard genome sequencing and annotation.</title>
        <authorList>
            <consortium name="The Broad Institute Genomics Platform"/>
            <consortium name="The Broad Institute Genome Sequencing Center for Infectious Disease"/>
            <person name="Wu L."/>
            <person name="Ma J."/>
        </authorList>
    </citation>
    <scope>NUCLEOTIDE SEQUENCE [LARGE SCALE GENOMIC DNA]</scope>
    <source>
        <strain evidence="6">NBRC 105830</strain>
    </source>
</reference>
<feature type="domain" description="HTH gntR-type" evidence="4">
    <location>
        <begin position="19"/>
        <end position="86"/>
    </location>
</feature>
<keyword evidence="3" id="KW-0804">Transcription</keyword>
<dbReference type="SMART" id="SM00895">
    <property type="entry name" value="FCD"/>
    <property type="match status" value="1"/>
</dbReference>
<dbReference type="SMART" id="SM00345">
    <property type="entry name" value="HTH_GNTR"/>
    <property type="match status" value="1"/>
</dbReference>
<dbReference type="InterPro" id="IPR036390">
    <property type="entry name" value="WH_DNA-bd_sf"/>
</dbReference>
<dbReference type="CDD" id="cd07377">
    <property type="entry name" value="WHTH_GntR"/>
    <property type="match status" value="1"/>
</dbReference>
<dbReference type="Gene3D" id="1.10.10.10">
    <property type="entry name" value="Winged helix-like DNA-binding domain superfamily/Winged helix DNA-binding domain"/>
    <property type="match status" value="1"/>
</dbReference>
<dbReference type="PANTHER" id="PTHR43537:SF45">
    <property type="entry name" value="GNTR FAMILY REGULATORY PROTEIN"/>
    <property type="match status" value="1"/>
</dbReference>
<name>A0ABQ6HU79_9MICO</name>
<dbReference type="SUPFAM" id="SSF48008">
    <property type="entry name" value="GntR ligand-binding domain-like"/>
    <property type="match status" value="1"/>
</dbReference>